<accession>A0A166ADW3</accession>
<dbReference type="STRING" id="1314781.A0A166ADW3"/>
<keyword evidence="5 10" id="KW-0645">Protease</keyword>
<dbReference type="PROSITE" id="PS00141">
    <property type="entry name" value="ASP_PROTEASE"/>
    <property type="match status" value="1"/>
</dbReference>
<dbReference type="GO" id="GO:0006508">
    <property type="term" value="P:proteolysis"/>
    <property type="evidence" value="ECO:0007669"/>
    <property type="project" value="UniProtKB-KW"/>
</dbReference>
<gene>
    <name evidence="10" type="ORF">EXIGLDRAFT_837436</name>
</gene>
<dbReference type="PROSITE" id="PS51767">
    <property type="entry name" value="PEPTIDASE_A1"/>
    <property type="match status" value="1"/>
</dbReference>
<feature type="compositionally biased region" description="Pro residues" evidence="6">
    <location>
        <begin position="847"/>
        <end position="876"/>
    </location>
</feature>
<dbReference type="PRINTS" id="PR00792">
    <property type="entry name" value="PEPSIN"/>
</dbReference>
<evidence type="ECO:0000313" key="11">
    <source>
        <dbReference type="Proteomes" id="UP000077266"/>
    </source>
</evidence>
<evidence type="ECO:0000256" key="7">
    <source>
        <dbReference type="SAM" id="Phobius"/>
    </source>
</evidence>
<feature type="active site" evidence="3">
    <location>
        <position position="77"/>
    </location>
</feature>
<dbReference type="InterPro" id="IPR034164">
    <property type="entry name" value="Pepsin-like_dom"/>
</dbReference>
<keyword evidence="2 5" id="KW-0064">Aspartyl protease</keyword>
<feature type="compositionally biased region" description="Low complexity" evidence="6">
    <location>
        <begin position="770"/>
        <end position="787"/>
    </location>
</feature>
<feature type="region of interest" description="Disordered" evidence="6">
    <location>
        <begin position="620"/>
        <end position="876"/>
    </location>
</feature>
<keyword evidence="11" id="KW-1185">Reference proteome</keyword>
<dbReference type="InterPro" id="IPR033121">
    <property type="entry name" value="PEPTIDASE_A1"/>
</dbReference>
<keyword evidence="8" id="KW-0732">Signal</keyword>
<evidence type="ECO:0000313" key="10">
    <source>
        <dbReference type="EMBL" id="KZV90959.1"/>
    </source>
</evidence>
<feature type="compositionally biased region" description="Low complexity" evidence="6">
    <location>
        <begin position="457"/>
        <end position="467"/>
    </location>
</feature>
<dbReference type="GO" id="GO:0004190">
    <property type="term" value="F:aspartic-type endopeptidase activity"/>
    <property type="evidence" value="ECO:0007669"/>
    <property type="project" value="UniProtKB-KW"/>
</dbReference>
<feature type="compositionally biased region" description="Polar residues" evidence="6">
    <location>
        <begin position="712"/>
        <end position="722"/>
    </location>
</feature>
<dbReference type="PANTHER" id="PTHR47966">
    <property type="entry name" value="BETA-SITE APP-CLEAVING ENZYME, ISOFORM A-RELATED"/>
    <property type="match status" value="1"/>
</dbReference>
<evidence type="ECO:0000256" key="8">
    <source>
        <dbReference type="SAM" id="SignalP"/>
    </source>
</evidence>
<dbReference type="SUPFAM" id="SSF50630">
    <property type="entry name" value="Acid proteases"/>
    <property type="match status" value="1"/>
</dbReference>
<organism evidence="10 11">
    <name type="scientific">Exidia glandulosa HHB12029</name>
    <dbReference type="NCBI Taxonomy" id="1314781"/>
    <lineage>
        <taxon>Eukaryota</taxon>
        <taxon>Fungi</taxon>
        <taxon>Dikarya</taxon>
        <taxon>Basidiomycota</taxon>
        <taxon>Agaricomycotina</taxon>
        <taxon>Agaricomycetes</taxon>
        <taxon>Auriculariales</taxon>
        <taxon>Exidiaceae</taxon>
        <taxon>Exidia</taxon>
    </lineage>
</organism>
<feature type="compositionally biased region" description="Polar residues" evidence="6">
    <location>
        <begin position="798"/>
        <end position="820"/>
    </location>
</feature>
<dbReference type="Proteomes" id="UP000077266">
    <property type="component" value="Unassembled WGS sequence"/>
</dbReference>
<feature type="domain" description="Peptidase A1" evidence="9">
    <location>
        <begin position="61"/>
        <end position="395"/>
    </location>
</feature>
<dbReference type="OrthoDB" id="771136at2759"/>
<feature type="region of interest" description="Disordered" evidence="6">
    <location>
        <begin position="457"/>
        <end position="489"/>
    </location>
</feature>
<feature type="compositionally biased region" description="Low complexity" evidence="6">
    <location>
        <begin position="701"/>
        <end position="711"/>
    </location>
</feature>
<feature type="chain" id="PRO_5007870555" evidence="8">
    <location>
        <begin position="21"/>
        <end position="876"/>
    </location>
</feature>
<evidence type="ECO:0000256" key="3">
    <source>
        <dbReference type="PIRSR" id="PIRSR601461-1"/>
    </source>
</evidence>
<comment type="similarity">
    <text evidence="1 5">Belongs to the peptidase A1 family.</text>
</comment>
<evidence type="ECO:0000256" key="5">
    <source>
        <dbReference type="RuleBase" id="RU000454"/>
    </source>
</evidence>
<keyword evidence="7" id="KW-1133">Transmembrane helix</keyword>
<evidence type="ECO:0000256" key="6">
    <source>
        <dbReference type="SAM" id="MobiDB-lite"/>
    </source>
</evidence>
<name>A0A166ADW3_EXIGL</name>
<feature type="disulfide bond" evidence="4">
    <location>
        <begin position="316"/>
        <end position="355"/>
    </location>
</feature>
<evidence type="ECO:0000256" key="1">
    <source>
        <dbReference type="ARBA" id="ARBA00007447"/>
    </source>
</evidence>
<feature type="active site" evidence="3">
    <location>
        <position position="280"/>
    </location>
</feature>
<keyword evidence="7" id="KW-0472">Membrane</keyword>
<dbReference type="Gene3D" id="2.40.70.10">
    <property type="entry name" value="Acid Proteases"/>
    <property type="match status" value="2"/>
</dbReference>
<dbReference type="PANTHER" id="PTHR47966:SF73">
    <property type="entry name" value="PEPTIDASE A1 DOMAIN-CONTAINING PROTEIN"/>
    <property type="match status" value="1"/>
</dbReference>
<dbReference type="EMBL" id="KV426037">
    <property type="protein sequence ID" value="KZV90959.1"/>
    <property type="molecule type" value="Genomic_DNA"/>
</dbReference>
<evidence type="ECO:0000256" key="4">
    <source>
        <dbReference type="PIRSR" id="PIRSR601461-2"/>
    </source>
</evidence>
<dbReference type="AlphaFoldDB" id="A0A166ADW3"/>
<keyword evidence="5" id="KW-0378">Hydrolase</keyword>
<feature type="transmembrane region" description="Helical" evidence="7">
    <location>
        <begin position="525"/>
        <end position="548"/>
    </location>
</feature>
<dbReference type="InterPro" id="IPR001969">
    <property type="entry name" value="Aspartic_peptidase_AS"/>
</dbReference>
<keyword evidence="7" id="KW-0812">Transmembrane</keyword>
<keyword evidence="4" id="KW-1015">Disulfide bond</keyword>
<sequence>MPSTTGLSATLLALAAQAAALKIPFTQVVRPHAHSFSASSGAVNALTAPSAPVADVFDNLYLATITLGTQKFNVQLDTGSSDLWVQAGVAASSFNATDLALPAVNITYGKGSVSGTPATAKFTLGSYVVDEQAFLDVTEADMGSLFAQGANGVLGLSFNSASAVQTAVSAAGSLPASKGQSVLSSLFAQQPVGARDFIAFSLGRVGDLDTTSQGSFSIGEVDAKFAAVNNAPKLSVFANKNAGALQRWTVPVDAIQVAGVTYNVTTAVKNASGKQLALLDTGSSLVLLPQHAITTIYSSIDGAKYDKETDMWFVPCLNQTTVSFVFGGQSFAVHPLDVTHPTQAGLKDGTVVTYCVNTFQVNKDTSEFDVVLGDAFLRNVFAVYDFGDVDATGKTANPFVKLLSVTDKSSAPADFVQSRKQALETLPPLAPMTEAATFAAVKNFVLQSSAKSSSTEKAASSSAAAPKSTHKTTHKIGFSGKKGKSKTKTTTTTIKKPVIALADASDASSTGLSSQVQKLLDFSPILLGLLAANVILGVGLCILGGYLLRSNRAKKLKREPLRRAGTDGTVTAAYEPVTTGEPMTPLPYRDSEAVEEGAAFKGKQSGTYRDSGVAFGETEAARRLSRAPGPLVDTVDLGVRDNSPFLDPNARSSFAGRDSIALSDNGPVPVPRPFPTSGSAADRLSVVSSAPEGTNSRRSRAPSAASASRDSVYSQGQGSPFRSPSHDSLHTTGGNPNDLVPPQPAFAGGRQPSHVQRDSFHMPSPSADSPNAQLPLVPQQQQLANAPGVGLRPVAPNRQPSMSLYDAPQTSEFQLASQQRRYSHVPPAAMGGPPRQPSFNLQQGSPSLPPRSPARSIPGPPPGAAPPMPMARPPSA</sequence>
<protein>
    <submittedName>
        <fullName evidence="10">Acid protease</fullName>
    </submittedName>
</protein>
<evidence type="ECO:0000256" key="2">
    <source>
        <dbReference type="ARBA" id="ARBA00022750"/>
    </source>
</evidence>
<reference evidence="10 11" key="1">
    <citation type="journal article" date="2016" name="Mol. Biol. Evol.">
        <title>Comparative Genomics of Early-Diverging Mushroom-Forming Fungi Provides Insights into the Origins of Lignocellulose Decay Capabilities.</title>
        <authorList>
            <person name="Nagy L.G."/>
            <person name="Riley R."/>
            <person name="Tritt A."/>
            <person name="Adam C."/>
            <person name="Daum C."/>
            <person name="Floudas D."/>
            <person name="Sun H."/>
            <person name="Yadav J.S."/>
            <person name="Pangilinan J."/>
            <person name="Larsson K.H."/>
            <person name="Matsuura K."/>
            <person name="Barry K."/>
            <person name="Labutti K."/>
            <person name="Kuo R."/>
            <person name="Ohm R.A."/>
            <person name="Bhattacharya S.S."/>
            <person name="Shirouzu T."/>
            <person name="Yoshinaga Y."/>
            <person name="Martin F.M."/>
            <person name="Grigoriev I.V."/>
            <person name="Hibbett D.S."/>
        </authorList>
    </citation>
    <scope>NUCLEOTIDE SEQUENCE [LARGE SCALE GENOMIC DNA]</scope>
    <source>
        <strain evidence="10 11">HHB12029</strain>
    </source>
</reference>
<dbReference type="Pfam" id="PF00026">
    <property type="entry name" value="Asp"/>
    <property type="match status" value="1"/>
</dbReference>
<evidence type="ECO:0000259" key="9">
    <source>
        <dbReference type="PROSITE" id="PS51767"/>
    </source>
</evidence>
<dbReference type="CDD" id="cd05471">
    <property type="entry name" value="pepsin_like"/>
    <property type="match status" value="1"/>
</dbReference>
<dbReference type="InterPro" id="IPR021109">
    <property type="entry name" value="Peptidase_aspartic_dom_sf"/>
</dbReference>
<feature type="signal peptide" evidence="8">
    <location>
        <begin position="1"/>
        <end position="20"/>
    </location>
</feature>
<proteinExistence type="inferred from homology"/>
<dbReference type="InterPro" id="IPR001461">
    <property type="entry name" value="Aspartic_peptidase_A1"/>
</dbReference>
<dbReference type="InParanoid" id="A0A166ADW3"/>